<dbReference type="SUPFAM" id="SSF140453">
    <property type="entry name" value="EsxAB dimer-like"/>
    <property type="match status" value="1"/>
</dbReference>
<accession>A0A9W4H115</accession>
<dbReference type="EMBL" id="CAJVAX010000017">
    <property type="protein sequence ID" value="CAG7640659.1"/>
    <property type="molecule type" value="Genomic_DNA"/>
</dbReference>
<evidence type="ECO:0008006" key="3">
    <source>
        <dbReference type="Google" id="ProtNLM"/>
    </source>
</evidence>
<evidence type="ECO:0000313" key="2">
    <source>
        <dbReference type="Proteomes" id="UP001153328"/>
    </source>
</evidence>
<comment type="caution">
    <text evidence="1">The sequence shown here is derived from an EMBL/GenBank/DDBJ whole genome shotgun (WGS) entry which is preliminary data.</text>
</comment>
<dbReference type="InterPro" id="IPR036689">
    <property type="entry name" value="ESAT-6-like_sf"/>
</dbReference>
<sequence>MGHGDGDGHGEVLSIRTADLKAAAPIFQQQAVSLGTALTTLVTTLDGLGAPWGDDDQGTQFSDAYKPQQTNIEGAAGILVLGLTSIHEAMADMSDGFVDNEEAIRGMFTPLDPKSPQQQDGSGR</sequence>
<keyword evidence="2" id="KW-1185">Reference proteome</keyword>
<dbReference type="Proteomes" id="UP001153328">
    <property type="component" value="Unassembled WGS sequence"/>
</dbReference>
<name>A0A9W4H115_9ACTN</name>
<reference evidence="1" key="1">
    <citation type="submission" date="2021-06" db="EMBL/GenBank/DDBJ databases">
        <authorList>
            <person name="Arsene-Ploetze F."/>
        </authorList>
    </citation>
    <scope>NUCLEOTIDE SEQUENCE</scope>
    <source>
        <strain evidence="1">SBRY1</strain>
    </source>
</reference>
<protein>
    <recommendedName>
        <fullName evidence="3">WXG100 family type VII secretion target</fullName>
    </recommendedName>
</protein>
<dbReference type="RefSeq" id="WP_205047858.1">
    <property type="nucleotide sequence ID" value="NZ_CAJVAX010000017.1"/>
</dbReference>
<gene>
    <name evidence="1" type="ORF">SBRY_30452</name>
</gene>
<organism evidence="1 2">
    <name type="scientific">Actinacidiphila bryophytorum</name>
    <dbReference type="NCBI Taxonomy" id="1436133"/>
    <lineage>
        <taxon>Bacteria</taxon>
        <taxon>Bacillati</taxon>
        <taxon>Actinomycetota</taxon>
        <taxon>Actinomycetes</taxon>
        <taxon>Kitasatosporales</taxon>
        <taxon>Streptomycetaceae</taxon>
        <taxon>Actinacidiphila</taxon>
    </lineage>
</organism>
<evidence type="ECO:0000313" key="1">
    <source>
        <dbReference type="EMBL" id="CAG7640659.1"/>
    </source>
</evidence>
<dbReference type="Gene3D" id="1.10.287.1060">
    <property type="entry name" value="ESAT-6-like"/>
    <property type="match status" value="1"/>
</dbReference>
<proteinExistence type="predicted"/>
<dbReference type="AlphaFoldDB" id="A0A9W4H115"/>